<keyword evidence="2" id="KW-1185">Reference proteome</keyword>
<evidence type="ECO:0000313" key="1">
    <source>
        <dbReference type="EMBL" id="KAK0724020.1"/>
    </source>
</evidence>
<reference evidence="1" key="1">
    <citation type="submission" date="2023-06" db="EMBL/GenBank/DDBJ databases">
        <title>Genome-scale phylogeny and comparative genomics of the fungal order Sordariales.</title>
        <authorList>
            <consortium name="Lawrence Berkeley National Laboratory"/>
            <person name="Hensen N."/>
            <person name="Bonometti L."/>
            <person name="Westerberg I."/>
            <person name="Brannstrom I.O."/>
            <person name="Guillou S."/>
            <person name="Cros-Aarteil S."/>
            <person name="Calhoun S."/>
            <person name="Haridas S."/>
            <person name="Kuo A."/>
            <person name="Mondo S."/>
            <person name="Pangilinan J."/>
            <person name="Riley R."/>
            <person name="Labutti K."/>
            <person name="Andreopoulos B."/>
            <person name="Lipzen A."/>
            <person name="Chen C."/>
            <person name="Yanf M."/>
            <person name="Daum C."/>
            <person name="Ng V."/>
            <person name="Clum A."/>
            <person name="Steindorff A."/>
            <person name="Ohm R."/>
            <person name="Martin F."/>
            <person name="Silar P."/>
            <person name="Natvig D."/>
            <person name="Lalanne C."/>
            <person name="Gautier V."/>
            <person name="Ament-Velasquez S.L."/>
            <person name="Kruys A."/>
            <person name="Hutchinson M.I."/>
            <person name="Powell A.J."/>
            <person name="Barry K."/>
            <person name="Miller A.N."/>
            <person name="Grigoriev I.V."/>
            <person name="Debuchy R."/>
            <person name="Gladieux P."/>
            <person name="Thoren M.H."/>
            <person name="Johannesson H."/>
        </authorList>
    </citation>
    <scope>NUCLEOTIDE SEQUENCE</scope>
    <source>
        <strain evidence="1">CBS 540.89</strain>
    </source>
</reference>
<comment type="caution">
    <text evidence="1">The sequence shown here is derived from an EMBL/GenBank/DDBJ whole genome shotgun (WGS) entry which is preliminary data.</text>
</comment>
<name>A0AA40AXX7_9PEZI</name>
<accession>A0AA40AXX7</accession>
<sequence>MFSHVNSNPFMGEETLNTKLANLNPFLTEGNTKPITNPFRSPAVKPFNNSVTNVFGTPSGSPFSNPSNNPFGNPFNNPFGNPFGNPFMANGNGNMFNNPPAAESNIAMYATETEDTQPAAVVSTDKDTSEAASYASMSIADAWRRWKEAHPDYKPLITPIEKPDPSISKYFLAPETFTMENLTLGYPGLAASCWAPWAQQQ</sequence>
<gene>
    <name evidence="1" type="ORF">B0T21DRAFT_414352</name>
</gene>
<dbReference type="Proteomes" id="UP001172159">
    <property type="component" value="Unassembled WGS sequence"/>
</dbReference>
<dbReference type="AlphaFoldDB" id="A0AA40AXX7"/>
<organism evidence="1 2">
    <name type="scientific">Apiosordaria backusii</name>
    <dbReference type="NCBI Taxonomy" id="314023"/>
    <lineage>
        <taxon>Eukaryota</taxon>
        <taxon>Fungi</taxon>
        <taxon>Dikarya</taxon>
        <taxon>Ascomycota</taxon>
        <taxon>Pezizomycotina</taxon>
        <taxon>Sordariomycetes</taxon>
        <taxon>Sordariomycetidae</taxon>
        <taxon>Sordariales</taxon>
        <taxon>Lasiosphaeriaceae</taxon>
        <taxon>Apiosordaria</taxon>
    </lineage>
</organism>
<proteinExistence type="predicted"/>
<dbReference type="EMBL" id="JAUKTV010000011">
    <property type="protein sequence ID" value="KAK0724020.1"/>
    <property type="molecule type" value="Genomic_DNA"/>
</dbReference>
<protein>
    <submittedName>
        <fullName evidence="1">Uncharacterized protein</fullName>
    </submittedName>
</protein>
<evidence type="ECO:0000313" key="2">
    <source>
        <dbReference type="Proteomes" id="UP001172159"/>
    </source>
</evidence>